<dbReference type="AlphaFoldDB" id="A0A8H3DTX7"/>
<sequence length="143" mass="16753">MSTTRGRSKPSAPEEDPWYRDIDARIEQYIREDEEEQEKIRTNPQAAKKALVRLKQELNKYGNEQRFNYDDFATHTKDGKVRSEAEQDRFLVFCDQRLDYFQDELGDISTHNDSDLEGLGELIRMGIDNYRGKVTAATNRTSR</sequence>
<feature type="region of interest" description="Disordered" evidence="1">
    <location>
        <begin position="1"/>
        <end position="20"/>
    </location>
</feature>
<comment type="caution">
    <text evidence="2">The sequence shown here is derived from an EMBL/GenBank/DDBJ whole genome shotgun (WGS) entry which is preliminary data.</text>
</comment>
<protein>
    <submittedName>
        <fullName evidence="2">Uncharacterized protein</fullName>
    </submittedName>
</protein>
<dbReference type="Proteomes" id="UP000663843">
    <property type="component" value="Unassembled WGS sequence"/>
</dbReference>
<reference evidence="2" key="1">
    <citation type="submission" date="2021-01" db="EMBL/GenBank/DDBJ databases">
        <authorList>
            <person name="Kaushik A."/>
        </authorList>
    </citation>
    <scope>NUCLEOTIDE SEQUENCE</scope>
    <source>
        <strain evidence="2">AG2-2IIIB</strain>
    </source>
</reference>
<organism evidence="2 3">
    <name type="scientific">Rhizoctonia solani</name>
    <dbReference type="NCBI Taxonomy" id="456999"/>
    <lineage>
        <taxon>Eukaryota</taxon>
        <taxon>Fungi</taxon>
        <taxon>Dikarya</taxon>
        <taxon>Basidiomycota</taxon>
        <taxon>Agaricomycotina</taxon>
        <taxon>Agaricomycetes</taxon>
        <taxon>Cantharellales</taxon>
        <taxon>Ceratobasidiaceae</taxon>
        <taxon>Rhizoctonia</taxon>
    </lineage>
</organism>
<evidence type="ECO:0000313" key="3">
    <source>
        <dbReference type="Proteomes" id="UP000663843"/>
    </source>
</evidence>
<proteinExistence type="predicted"/>
<name>A0A8H3DTX7_9AGAM</name>
<evidence type="ECO:0000313" key="2">
    <source>
        <dbReference type="EMBL" id="CAE6540122.1"/>
    </source>
</evidence>
<dbReference type="EMBL" id="CAJMWT010009894">
    <property type="protein sequence ID" value="CAE6540122.1"/>
    <property type="molecule type" value="Genomic_DNA"/>
</dbReference>
<accession>A0A8H3DTX7</accession>
<gene>
    <name evidence="2" type="ORF">RDB_LOCUS195350</name>
</gene>
<evidence type="ECO:0000256" key="1">
    <source>
        <dbReference type="SAM" id="MobiDB-lite"/>
    </source>
</evidence>